<comment type="similarity">
    <text evidence="3 12">Belongs to the CcmB/CycW/HelB family.</text>
</comment>
<dbReference type="AlphaFoldDB" id="A0A9X1YMW5"/>
<accession>A0A9X1YMW5</accession>
<evidence type="ECO:0000256" key="1">
    <source>
        <dbReference type="ARBA" id="ARBA00002442"/>
    </source>
</evidence>
<feature type="transmembrane region" description="Helical" evidence="13">
    <location>
        <begin position="198"/>
        <end position="222"/>
    </location>
</feature>
<dbReference type="PRINTS" id="PR01414">
    <property type="entry name" value="CCMBBIOGNSIS"/>
</dbReference>
<keyword evidence="15" id="KW-1185">Reference proteome</keyword>
<evidence type="ECO:0000256" key="4">
    <source>
        <dbReference type="ARBA" id="ARBA00016452"/>
    </source>
</evidence>
<keyword evidence="7 12" id="KW-0997">Cell inner membrane</keyword>
<evidence type="ECO:0000313" key="14">
    <source>
        <dbReference type="EMBL" id="MCK9687658.1"/>
    </source>
</evidence>
<feature type="transmembrane region" description="Helical" evidence="13">
    <location>
        <begin position="108"/>
        <end position="126"/>
    </location>
</feature>
<evidence type="ECO:0000256" key="3">
    <source>
        <dbReference type="ARBA" id="ARBA00010544"/>
    </source>
</evidence>
<evidence type="ECO:0000256" key="10">
    <source>
        <dbReference type="ARBA" id="ARBA00022989"/>
    </source>
</evidence>
<dbReference type="GO" id="GO:0005886">
    <property type="term" value="C:plasma membrane"/>
    <property type="evidence" value="ECO:0007669"/>
    <property type="project" value="UniProtKB-SubCell"/>
</dbReference>
<dbReference type="GO" id="GO:0015232">
    <property type="term" value="F:heme transmembrane transporter activity"/>
    <property type="evidence" value="ECO:0007669"/>
    <property type="project" value="InterPro"/>
</dbReference>
<evidence type="ECO:0000256" key="7">
    <source>
        <dbReference type="ARBA" id="ARBA00022519"/>
    </source>
</evidence>
<reference evidence="14" key="1">
    <citation type="submission" date="2021-11" db="EMBL/GenBank/DDBJ databases">
        <title>BS-T2-15 a new species belonging to the Comamonadaceae family isolated from the soil of a French oak forest.</title>
        <authorList>
            <person name="Mieszkin S."/>
            <person name="Alain K."/>
        </authorList>
    </citation>
    <scope>NUCLEOTIDE SEQUENCE</scope>
    <source>
        <strain evidence="14">BS-T2-15</strain>
    </source>
</reference>
<proteinExistence type="inferred from homology"/>
<protein>
    <recommendedName>
        <fullName evidence="4 12">Heme exporter protein B</fullName>
    </recommendedName>
</protein>
<dbReference type="PANTHER" id="PTHR30070">
    <property type="entry name" value="HEME EXPORTER PROTEIN B"/>
    <property type="match status" value="1"/>
</dbReference>
<dbReference type="PANTHER" id="PTHR30070:SF1">
    <property type="entry name" value="CYTOCHROME C BIOGENESIS B-RELATED"/>
    <property type="match status" value="1"/>
</dbReference>
<dbReference type="EMBL" id="JAJLJH010000005">
    <property type="protein sequence ID" value="MCK9687658.1"/>
    <property type="molecule type" value="Genomic_DNA"/>
</dbReference>
<feature type="transmembrane region" description="Helical" evidence="13">
    <location>
        <begin position="132"/>
        <end position="155"/>
    </location>
</feature>
<keyword evidence="8 13" id="KW-0812">Transmembrane</keyword>
<keyword evidence="9 12" id="KW-0201">Cytochrome c-type biogenesis</keyword>
<dbReference type="Proteomes" id="UP001139353">
    <property type="component" value="Unassembled WGS sequence"/>
</dbReference>
<dbReference type="GO" id="GO:0017004">
    <property type="term" value="P:cytochrome complex assembly"/>
    <property type="evidence" value="ECO:0007669"/>
    <property type="project" value="UniProtKB-KW"/>
</dbReference>
<evidence type="ECO:0000313" key="15">
    <source>
        <dbReference type="Proteomes" id="UP001139353"/>
    </source>
</evidence>
<dbReference type="InterPro" id="IPR026031">
    <property type="entry name" value="Cyt_c_CcmB_bac"/>
</dbReference>
<feature type="transmembrane region" description="Helical" evidence="13">
    <location>
        <begin position="162"/>
        <end position="186"/>
    </location>
</feature>
<feature type="transmembrane region" description="Helical" evidence="13">
    <location>
        <begin position="48"/>
        <end position="67"/>
    </location>
</feature>
<keyword evidence="11 12" id="KW-0472">Membrane</keyword>
<dbReference type="NCBIfam" id="TIGR01190">
    <property type="entry name" value="ccmB"/>
    <property type="match status" value="1"/>
</dbReference>
<evidence type="ECO:0000256" key="2">
    <source>
        <dbReference type="ARBA" id="ARBA00004429"/>
    </source>
</evidence>
<comment type="caution">
    <text evidence="14">The sequence shown here is derived from an EMBL/GenBank/DDBJ whole genome shotgun (WGS) entry which is preliminary data.</text>
</comment>
<evidence type="ECO:0000256" key="8">
    <source>
        <dbReference type="ARBA" id="ARBA00022692"/>
    </source>
</evidence>
<evidence type="ECO:0000256" key="13">
    <source>
        <dbReference type="SAM" id="Phobius"/>
    </source>
</evidence>
<keyword evidence="6 12" id="KW-1003">Cell membrane</keyword>
<dbReference type="GO" id="GO:1903607">
    <property type="term" value="P:cytochrome c biosynthetic process"/>
    <property type="evidence" value="ECO:0007669"/>
    <property type="project" value="TreeGrafter"/>
</dbReference>
<keyword evidence="5 12" id="KW-0813">Transport</keyword>
<organism evidence="14 15">
    <name type="scientific">Scleromatobacter humisilvae</name>
    <dbReference type="NCBI Taxonomy" id="2897159"/>
    <lineage>
        <taxon>Bacteria</taxon>
        <taxon>Pseudomonadati</taxon>
        <taxon>Pseudomonadota</taxon>
        <taxon>Betaproteobacteria</taxon>
        <taxon>Burkholderiales</taxon>
        <taxon>Sphaerotilaceae</taxon>
        <taxon>Scleromatobacter</taxon>
    </lineage>
</organism>
<evidence type="ECO:0000256" key="11">
    <source>
        <dbReference type="ARBA" id="ARBA00023136"/>
    </source>
</evidence>
<comment type="function">
    <text evidence="1 12">Required for the export of heme to the periplasm for the biogenesis of c-type cytochromes.</text>
</comment>
<comment type="subcellular location">
    <subcellularLocation>
        <location evidence="2">Cell inner membrane</location>
        <topology evidence="2">Multi-pass membrane protein</topology>
    </subcellularLocation>
</comment>
<evidence type="ECO:0000256" key="5">
    <source>
        <dbReference type="ARBA" id="ARBA00022448"/>
    </source>
</evidence>
<feature type="transmembrane region" description="Helical" evidence="13">
    <location>
        <begin position="24"/>
        <end position="42"/>
    </location>
</feature>
<sequence length="223" mass="22393">MNGAVFLAVYQRDLRLAWRRRTEALLPVAFFLVAASLFPLGVGPDPQVLRLIAPGVVWVCALLAAMLSMPPLYAADHADGSLEQLLLAPDAGLAVAAAKAAGHWTISGAPLVVAAPLLGLLLGLPAEELPVLFVSLLLGTPVLSLLGGVGAALTLGLRSAGMLIVLIVLPLAIPALIFGAGAAAAVDAGQSASPHLSLLGALLIACLVGAPPATAAALRIAVE</sequence>
<dbReference type="RefSeq" id="WP_275683698.1">
    <property type="nucleotide sequence ID" value="NZ_JAJLJH010000005.1"/>
</dbReference>
<gene>
    <name evidence="14" type="primary">ccmB</name>
    <name evidence="14" type="ORF">LPC04_18290</name>
</gene>
<dbReference type="Pfam" id="PF03379">
    <property type="entry name" value="CcmB"/>
    <property type="match status" value="1"/>
</dbReference>
<name>A0A9X1YMW5_9BURK</name>
<evidence type="ECO:0000256" key="9">
    <source>
        <dbReference type="ARBA" id="ARBA00022748"/>
    </source>
</evidence>
<evidence type="ECO:0000256" key="6">
    <source>
        <dbReference type="ARBA" id="ARBA00022475"/>
    </source>
</evidence>
<dbReference type="PIRSF" id="PIRSF002764">
    <property type="entry name" value="CcmB"/>
    <property type="match status" value="1"/>
</dbReference>
<evidence type="ECO:0000256" key="12">
    <source>
        <dbReference type="PIRNR" id="PIRNR002764"/>
    </source>
</evidence>
<dbReference type="InterPro" id="IPR003544">
    <property type="entry name" value="Cyt_c_biogenesis_CcmB"/>
</dbReference>
<keyword evidence="10 13" id="KW-1133">Transmembrane helix</keyword>